<dbReference type="InterPro" id="IPR036909">
    <property type="entry name" value="Cyt_c-like_dom_sf"/>
</dbReference>
<gene>
    <name evidence="1" type="ORF">HY29_03900</name>
</gene>
<name>A0A062UB62_9PROT</name>
<dbReference type="GO" id="GO:0020037">
    <property type="term" value="F:heme binding"/>
    <property type="evidence" value="ECO:0007669"/>
    <property type="project" value="InterPro"/>
</dbReference>
<dbReference type="Proteomes" id="UP000027037">
    <property type="component" value="Unassembled WGS sequence"/>
</dbReference>
<reference evidence="1 2" key="1">
    <citation type="journal article" date="2014" name="Antonie Van Leeuwenhoek">
        <title>Hyphomonas beringensis sp. nov. and Hyphomonas chukchiensis sp. nov., isolated from surface seawater of the Bering Sea and Chukchi Sea.</title>
        <authorList>
            <person name="Li C."/>
            <person name="Lai Q."/>
            <person name="Li G."/>
            <person name="Dong C."/>
            <person name="Wang J."/>
            <person name="Liao Y."/>
            <person name="Shao Z."/>
        </authorList>
    </citation>
    <scope>NUCLEOTIDE SEQUENCE [LARGE SCALE GENOMIC DNA]</scope>
    <source>
        <strain evidence="1 2">25B14_1</strain>
    </source>
</reference>
<dbReference type="SUPFAM" id="SSF46626">
    <property type="entry name" value="Cytochrome c"/>
    <property type="match status" value="1"/>
</dbReference>
<dbReference type="PATRIC" id="fig|1280946.3.peg.2691"/>
<evidence type="ECO:0000313" key="1">
    <source>
        <dbReference type="EMBL" id="KCZ53375.1"/>
    </source>
</evidence>
<organism evidence="1 2">
    <name type="scientific">Hyphomonas beringensis</name>
    <dbReference type="NCBI Taxonomy" id="1280946"/>
    <lineage>
        <taxon>Bacteria</taxon>
        <taxon>Pseudomonadati</taxon>
        <taxon>Pseudomonadota</taxon>
        <taxon>Alphaproteobacteria</taxon>
        <taxon>Hyphomonadales</taxon>
        <taxon>Hyphomonadaceae</taxon>
        <taxon>Hyphomonas</taxon>
    </lineage>
</organism>
<dbReference type="AlphaFoldDB" id="A0A062UB62"/>
<evidence type="ECO:0000313" key="2">
    <source>
        <dbReference type="Proteomes" id="UP000027037"/>
    </source>
</evidence>
<dbReference type="STRING" id="1280946.HY29_03900"/>
<dbReference type="GO" id="GO:0009055">
    <property type="term" value="F:electron transfer activity"/>
    <property type="evidence" value="ECO:0007669"/>
    <property type="project" value="InterPro"/>
</dbReference>
<protein>
    <recommendedName>
        <fullName evidence="3">Cytochrome c domain-containing protein</fullName>
    </recommendedName>
</protein>
<sequence length="54" mass="6197">MQDAGFVWNAEELDAFIESPRKHVRGTNMSYPGERRPEKRAAIIEYLTQLSTAD</sequence>
<dbReference type="EMBL" id="AWFF01000054">
    <property type="protein sequence ID" value="KCZ53375.1"/>
    <property type="molecule type" value="Genomic_DNA"/>
</dbReference>
<dbReference type="Gene3D" id="1.10.760.10">
    <property type="entry name" value="Cytochrome c-like domain"/>
    <property type="match status" value="1"/>
</dbReference>
<keyword evidence="2" id="KW-1185">Reference proteome</keyword>
<comment type="caution">
    <text evidence="1">The sequence shown here is derived from an EMBL/GenBank/DDBJ whole genome shotgun (WGS) entry which is preliminary data.</text>
</comment>
<evidence type="ECO:0008006" key="3">
    <source>
        <dbReference type="Google" id="ProtNLM"/>
    </source>
</evidence>
<proteinExistence type="predicted"/>
<accession>A0A062UB62</accession>